<dbReference type="InterPro" id="IPR027417">
    <property type="entry name" value="P-loop_NTPase"/>
</dbReference>
<dbReference type="Gene3D" id="3.10.28.10">
    <property type="entry name" value="Homing endonucleases"/>
    <property type="match status" value="1"/>
</dbReference>
<comment type="similarity">
    <text evidence="2">Belongs to the VirD4/TraG family.</text>
</comment>
<feature type="region of interest" description="Disordered" evidence="7">
    <location>
        <begin position="1"/>
        <end position="40"/>
    </location>
</feature>
<dbReference type="Proteomes" id="UP001230951">
    <property type="component" value="Unassembled WGS sequence"/>
</dbReference>
<dbReference type="Pfam" id="PF12696">
    <property type="entry name" value="TraG-D_C"/>
    <property type="match status" value="1"/>
</dbReference>
<keyword evidence="12" id="KW-1185">Reference proteome</keyword>
<feature type="domain" description="DOD-type homing endonuclease" evidence="9">
    <location>
        <begin position="1109"/>
        <end position="1234"/>
    </location>
</feature>
<dbReference type="GO" id="GO:0004519">
    <property type="term" value="F:endonuclease activity"/>
    <property type="evidence" value="ECO:0007669"/>
    <property type="project" value="InterPro"/>
</dbReference>
<accession>A0AAW8DE26</accession>
<dbReference type="PANTHER" id="PTHR37937">
    <property type="entry name" value="CONJUGATIVE TRANSFER: DNA TRANSPORT"/>
    <property type="match status" value="1"/>
</dbReference>
<dbReference type="SUPFAM" id="SSF51294">
    <property type="entry name" value="Hedgehog/intein (Hint) domain"/>
    <property type="match status" value="1"/>
</dbReference>
<dbReference type="InterPro" id="IPR027434">
    <property type="entry name" value="Homing_endonucl"/>
</dbReference>
<sequence>MANGKKRAQRPSASSWDKISARDPGQTLTNRDVHGSQQLDRGIRQMKKSKTPGLVVGIVVGVVVTLLCWVLYSVIAMALMGLTGAINGAGTGGSTGPKQYYLESTRTVEGGAVEKCYQQLTSNGQPEGTCYPEIANVPVPDWYTAKTQGEQGESGKPGTKAAPAANTTSLGAQLADVTLFKLFLTAGLGLLVGVAISAWWGKRVDTANLMHDDSDINFHDDDQHIALPEEIQRKFDWFPDAGAHSDVQVSSMISHMMLKRKGLQQVEVSRRAEADIIDQDGNIVYYKGEAMVDEDGEILSDSEPIIDEAFGDALFEASGVPDDKRLRKCWDTTQIPYNPGNTNRDKLKGPGKGYGTVADLIRNDWTFPAYEIQRPGGAYIVDTAPVNTMVLAITRGGKGQTYIEPMIDIWSREKKPSNMVINDPKGELLVNNYIPLVMRGFEPVQFNLINSMKTDIYNPLGLAADKAREGDMTKAALYVGNIAEVFFPTDGGEDPVWPNAASNAFKRILYGLIDFYMEEERELRKRAAETKMDPATLEQKLDDMWGKVTLYNAYQMFVQLSSKKVRNPEAELEKKVKAGEFEDREEELEEAQAEAQRQAFLWEGKAEQDMLTLYFNATEALPVNSMRTLIGNAHNALRSMAGAEKMLASVYGIAITGMSFFTDPTISTLTSGKPSQNTDLAGLSFPRRLGVRLANNYVKRDHLIGKQAVWSAYGDPMFQKNLGEDFDHEEIVGREGWARYNFKGKFPTDEAWLKLELVNPQTKMLVRTFYFHFRKSYQLSLNGRHYVIEPVTGKKIVKNGVLRELRPVREGGKRDGAITGYKPGDTTYKEERLDLSAGGAPERVTSELRAITQTMVRYSESPKAVFLVTPPHLMQYAKLVLILVKQLVDVSFDQSYMTKSNQKPLYRTRYMLDELGNLQSEGKGISGFETMLSIGLGQEQQFTLILQTLQQLRDVYGESVDKIVQGNAAPLGSLIATASGWQRMGDTQVGDEILTPFGTRTTVTGVFPKGTRPVYRVTLRDGSSSEVCEQHLWQTERWKSAIRYLGGKDEDGRRRYEGAGSDGSTVVRVSEVIDTLELKRRVDAGRPIDLPRISPLDYDAVDLPVDPYVLGVILGDGHVQKNGVVKFTCADREILAEIESRGCTVVKDVGAAEIAYRINGVNANMRALGLAGKRSWEKSIPEAYLYASVEQRLDLLRGLMDTDGTISASGEMEFTSASRELADGVQALVRSLGGRVAINVKTGITYTSPNQLEPKPARDAYRAQNIRLQSLNPFLLPRKADRWRPRTDNSGNRVVSVEYVREEQVQCISVADERHLYVMNDYMPTHNTSNIVFLKSTDDSMIETLEKMSGKTHVSYIDSKQISQDLDKMIGGRTEGRVSYTKSTVEEPLIKYNNMAFIPERNSIVFRAGDAPVWNRNETILPMSYKLLRTDAKMIHPGHDYSLQTIPTLSSAMEFDVLQNQPDFQKMFYKRLGQSVHAANAKSIYQESYGYEDVDIARLDPDTYADAVMEIVHMLANVKEGRDPHAPIEVDSDDFASAMMFDEDQVVENVEVAAAVAEKSAMAARQARKIYAEGTISQDMLVSPSGAAKIKSLDIQITEAYKAALTELQQDRDNFSVGGDGSLRSADGAYAYITPTRSASFAEAAAKLNAAAEDDASRVYADEDLNAEGLQALTTVEISPHFYKFLASLPTWEHLADGAFDRAMAQEMLRDA</sequence>
<dbReference type="InterPro" id="IPR004860">
    <property type="entry name" value="LAGLIDADG_dom"/>
</dbReference>
<evidence type="ECO:0000313" key="13">
    <source>
        <dbReference type="Proteomes" id="UP001242995"/>
    </source>
</evidence>
<evidence type="ECO:0000256" key="5">
    <source>
        <dbReference type="ARBA" id="ARBA00022989"/>
    </source>
</evidence>
<evidence type="ECO:0000313" key="12">
    <source>
        <dbReference type="Proteomes" id="UP001230951"/>
    </source>
</evidence>
<comment type="subcellular location">
    <subcellularLocation>
        <location evidence="1">Cell membrane</location>
        <topology evidence="1">Multi-pass membrane protein</topology>
    </subcellularLocation>
</comment>
<dbReference type="InterPro" id="IPR004042">
    <property type="entry name" value="Intein_endonuc_central"/>
</dbReference>
<proteinExistence type="inferred from homology"/>
<dbReference type="Proteomes" id="UP001242995">
    <property type="component" value="Unassembled WGS sequence"/>
</dbReference>
<dbReference type="EMBL" id="JAUSRG010000003">
    <property type="protein sequence ID" value="MDP9904768.1"/>
    <property type="molecule type" value="Genomic_DNA"/>
</dbReference>
<dbReference type="RefSeq" id="WP_306960674.1">
    <property type="nucleotide sequence ID" value="NZ_JAUSRG010000003.1"/>
</dbReference>
<dbReference type="Gene3D" id="3.40.50.300">
    <property type="entry name" value="P-loop containing nucleotide triphosphate hydrolases"/>
    <property type="match status" value="2"/>
</dbReference>
<evidence type="ECO:0000256" key="8">
    <source>
        <dbReference type="SAM" id="Phobius"/>
    </source>
</evidence>
<evidence type="ECO:0000256" key="4">
    <source>
        <dbReference type="ARBA" id="ARBA00022692"/>
    </source>
</evidence>
<gene>
    <name evidence="10" type="ORF">J2S90_001723</name>
    <name evidence="11" type="ORF">J2S93_002230</name>
</gene>
<evidence type="ECO:0000256" key="1">
    <source>
        <dbReference type="ARBA" id="ARBA00004651"/>
    </source>
</evidence>
<keyword evidence="3" id="KW-1003">Cell membrane</keyword>
<evidence type="ECO:0000256" key="6">
    <source>
        <dbReference type="ARBA" id="ARBA00023136"/>
    </source>
</evidence>
<name>A0AAW8DE26_9MICC</name>
<comment type="caution">
    <text evidence="10">The sequence shown here is derived from an EMBL/GenBank/DDBJ whole genome shotgun (WGS) entry which is preliminary data.</text>
</comment>
<evidence type="ECO:0000259" key="9">
    <source>
        <dbReference type="PROSITE" id="PS50819"/>
    </source>
</evidence>
<dbReference type="Pfam" id="PF02534">
    <property type="entry name" value="T4SS-DNA_transf"/>
    <property type="match status" value="1"/>
</dbReference>
<dbReference type="SUPFAM" id="SSF55608">
    <property type="entry name" value="Homing endonucleases"/>
    <property type="match status" value="1"/>
</dbReference>
<dbReference type="PROSITE" id="PS50819">
    <property type="entry name" value="INTEIN_ENDONUCLEASE"/>
    <property type="match status" value="1"/>
</dbReference>
<evidence type="ECO:0000256" key="3">
    <source>
        <dbReference type="ARBA" id="ARBA00022475"/>
    </source>
</evidence>
<keyword evidence="6 8" id="KW-0472">Membrane</keyword>
<dbReference type="EMBL" id="JAUSTF010000004">
    <property type="protein sequence ID" value="MDQ0180803.1"/>
    <property type="molecule type" value="Genomic_DNA"/>
</dbReference>
<keyword evidence="5 8" id="KW-1133">Transmembrane helix</keyword>
<feature type="compositionally biased region" description="Polar residues" evidence="7">
    <location>
        <begin position="26"/>
        <end position="39"/>
    </location>
</feature>
<feature type="transmembrane region" description="Helical" evidence="8">
    <location>
        <begin position="54"/>
        <end position="75"/>
    </location>
</feature>
<dbReference type="InterPro" id="IPR032689">
    <property type="entry name" value="TraG-D_C"/>
</dbReference>
<evidence type="ECO:0000313" key="11">
    <source>
        <dbReference type="EMBL" id="MDQ0180803.1"/>
    </source>
</evidence>
<protein>
    <submittedName>
        <fullName evidence="10">Type IV secretory pathway TraG/TraD family ATPase VirD4</fullName>
    </submittedName>
</protein>
<keyword evidence="4 8" id="KW-0812">Transmembrane</keyword>
<dbReference type="CDD" id="cd01127">
    <property type="entry name" value="TrwB_TraG_TraD_VirD4"/>
    <property type="match status" value="2"/>
</dbReference>
<dbReference type="PANTHER" id="PTHR37937:SF1">
    <property type="entry name" value="CONJUGATIVE TRANSFER: DNA TRANSPORT"/>
    <property type="match status" value="1"/>
</dbReference>
<dbReference type="InterPro" id="IPR003688">
    <property type="entry name" value="TraG/VirD4"/>
</dbReference>
<dbReference type="GO" id="GO:0005886">
    <property type="term" value="C:plasma membrane"/>
    <property type="evidence" value="ECO:0007669"/>
    <property type="project" value="UniProtKB-SubCell"/>
</dbReference>
<organism evidence="10 13">
    <name type="scientific">Arthrobacter bambusae</name>
    <dbReference type="NCBI Taxonomy" id="1338426"/>
    <lineage>
        <taxon>Bacteria</taxon>
        <taxon>Bacillati</taxon>
        <taxon>Actinomycetota</taxon>
        <taxon>Actinomycetes</taxon>
        <taxon>Micrococcales</taxon>
        <taxon>Micrococcaceae</taxon>
        <taxon>Arthrobacter</taxon>
    </lineage>
</organism>
<evidence type="ECO:0000313" key="10">
    <source>
        <dbReference type="EMBL" id="MDP9904768.1"/>
    </source>
</evidence>
<dbReference type="Pfam" id="PF14528">
    <property type="entry name" value="LAGLIDADG_3"/>
    <property type="match status" value="1"/>
</dbReference>
<dbReference type="InterPro" id="IPR036844">
    <property type="entry name" value="Hint_dom_sf"/>
</dbReference>
<reference evidence="10 12" key="1">
    <citation type="submission" date="2023-07" db="EMBL/GenBank/DDBJ databases">
        <title>Sorghum-associated microbial communities from plants grown in Nebraska, USA.</title>
        <authorList>
            <person name="Schachtman D."/>
        </authorList>
    </citation>
    <scope>NUCLEOTIDE SEQUENCE</scope>
    <source>
        <strain evidence="10">DS1006</strain>
        <strain evidence="11 12">DS1016</strain>
    </source>
</reference>
<evidence type="ECO:0000256" key="2">
    <source>
        <dbReference type="ARBA" id="ARBA00008806"/>
    </source>
</evidence>
<evidence type="ECO:0000256" key="7">
    <source>
        <dbReference type="SAM" id="MobiDB-lite"/>
    </source>
</evidence>
<dbReference type="InterPro" id="IPR051539">
    <property type="entry name" value="T4SS-coupling_protein"/>
</dbReference>